<reference evidence="1 2" key="1">
    <citation type="submission" date="2019-07" db="EMBL/GenBank/DDBJ databases">
        <title>Whole genome shotgun sequence of Cellulomonas composti NBRC 100758.</title>
        <authorList>
            <person name="Hosoyama A."/>
            <person name="Uohara A."/>
            <person name="Ohji S."/>
            <person name="Ichikawa N."/>
        </authorList>
    </citation>
    <scope>NUCLEOTIDE SEQUENCE [LARGE SCALE GENOMIC DNA]</scope>
    <source>
        <strain evidence="1 2">NBRC 100758</strain>
    </source>
</reference>
<evidence type="ECO:0000313" key="1">
    <source>
        <dbReference type="EMBL" id="GEL94670.1"/>
    </source>
</evidence>
<name>A0A511J9L4_9CELL</name>
<dbReference type="EMBL" id="BJWG01000005">
    <property type="protein sequence ID" value="GEL94670.1"/>
    <property type="molecule type" value="Genomic_DNA"/>
</dbReference>
<dbReference type="RefSeq" id="WP_146842360.1">
    <property type="nucleotide sequence ID" value="NZ_BJWG01000005.1"/>
</dbReference>
<keyword evidence="2" id="KW-1185">Reference proteome</keyword>
<dbReference type="Proteomes" id="UP000321720">
    <property type="component" value="Unassembled WGS sequence"/>
</dbReference>
<dbReference type="OrthoDB" id="4870610at2"/>
<comment type="caution">
    <text evidence="1">The sequence shown here is derived from an EMBL/GenBank/DDBJ whole genome shotgun (WGS) entry which is preliminary data.</text>
</comment>
<proteinExistence type="predicted"/>
<evidence type="ECO:0008006" key="3">
    <source>
        <dbReference type="Google" id="ProtNLM"/>
    </source>
</evidence>
<gene>
    <name evidence="1" type="ORF">CCO02nite_13280</name>
</gene>
<protein>
    <recommendedName>
        <fullName evidence="3">AbiEi antitoxin C-terminal domain-containing protein</fullName>
    </recommendedName>
</protein>
<dbReference type="AlphaFoldDB" id="A0A511J9L4"/>
<organism evidence="1 2">
    <name type="scientific">Cellulomonas composti</name>
    <dbReference type="NCBI Taxonomy" id="266130"/>
    <lineage>
        <taxon>Bacteria</taxon>
        <taxon>Bacillati</taxon>
        <taxon>Actinomycetota</taxon>
        <taxon>Actinomycetes</taxon>
        <taxon>Micrococcales</taxon>
        <taxon>Cellulomonadaceae</taxon>
        <taxon>Cellulomonas</taxon>
    </lineage>
</organism>
<accession>A0A511J9L4</accession>
<sequence length="319" mass="34406">MVRTIPDEVVRLADVQGGMLTRAQLRAAGMGDEAVRNRLCDLWRQVLPGVVLLSRGPLDAVRRAVAAQLFAGPESLVSGAAGARLHGLGNAGSSQTVTVLVPAHQSSRRAGFAHVQRTHRMPSARRQIDGVRVVLPARAVADACRLHPDVRYAKALVIEAVQRKVTGVTRLCDELFSGPRRGSATLRAAIAVAATGAWSVAEHDLLRVVQRSTVLPRPWLNPVVTAADGSPLPTPDLWFDDVGLAVQVQSHAYHAAGERWTETIRADSALGEAGVVRVAVTPSEIRDSPDDVLRRIERVYLQRSPATRPPVKAVERRPT</sequence>
<evidence type="ECO:0000313" key="2">
    <source>
        <dbReference type="Proteomes" id="UP000321720"/>
    </source>
</evidence>